<evidence type="ECO:0000256" key="3">
    <source>
        <dbReference type="ARBA" id="ARBA00022454"/>
    </source>
</evidence>
<evidence type="ECO:0000256" key="14">
    <source>
        <dbReference type="SAM" id="Coils"/>
    </source>
</evidence>
<dbReference type="RefSeq" id="XP_030052923.1">
    <property type="nucleotide sequence ID" value="XM_030197063.1"/>
</dbReference>
<dbReference type="Proteomes" id="UP000515156">
    <property type="component" value="Chromosome 3"/>
</dbReference>
<gene>
    <name evidence="17" type="primary">SPC24</name>
</gene>
<accession>A0A6P7XKB5</accession>
<comment type="subunit">
    <text evidence="12">Component of the NDC80 complex, which is composed of ndc80, cdca1, spbc24 and spbc25. The NDC80 complex interacts with mis12 and zwint.</text>
</comment>
<keyword evidence="3 13" id="KW-0158">Chromosome</keyword>
<keyword evidence="6 13" id="KW-0995">Kinetochore</keyword>
<evidence type="ECO:0000256" key="12">
    <source>
        <dbReference type="ARBA" id="ARBA00065771"/>
    </source>
</evidence>
<dbReference type="GO" id="GO:0005634">
    <property type="term" value="C:nucleus"/>
    <property type="evidence" value="ECO:0007669"/>
    <property type="project" value="UniProtKB-SubCell"/>
</dbReference>
<dbReference type="GO" id="GO:0007059">
    <property type="term" value="P:chromosome segregation"/>
    <property type="evidence" value="ECO:0007669"/>
    <property type="project" value="TreeGrafter"/>
</dbReference>
<comment type="subcellular location">
    <subcellularLocation>
        <location evidence="13">Nucleus</location>
    </subcellularLocation>
    <subcellularLocation>
        <location evidence="13">Chromosome</location>
        <location evidence="13">Centromere</location>
        <location evidence="13">Kinetochore</location>
    </subcellularLocation>
</comment>
<dbReference type="PANTHER" id="PTHR22142">
    <property type="match status" value="1"/>
</dbReference>
<dbReference type="Pfam" id="PF08286">
    <property type="entry name" value="Spc24"/>
    <property type="match status" value="1"/>
</dbReference>
<dbReference type="KEGG" id="muo:115466064"/>
<keyword evidence="4 13" id="KW-0132">Cell division</keyword>
<evidence type="ECO:0000256" key="7">
    <source>
        <dbReference type="ARBA" id="ARBA00023054"/>
    </source>
</evidence>
<dbReference type="FunFam" id="3.30.160.570:FF:000001">
    <property type="entry name" value="SPC24, NDC80 kinetochore complex component"/>
    <property type="match status" value="1"/>
</dbReference>
<dbReference type="InterPro" id="IPR013252">
    <property type="entry name" value="Ndc80_Spc24"/>
</dbReference>
<protein>
    <recommendedName>
        <fullName evidence="2 13">Kinetochore protein Spc24</fullName>
    </recommendedName>
</protein>
<evidence type="ECO:0000313" key="17">
    <source>
        <dbReference type="RefSeq" id="XP_030052923.1"/>
    </source>
</evidence>
<keyword evidence="10 13" id="KW-0137">Centromere</keyword>
<comment type="function">
    <text evidence="11">Acts as a component of the essential kinetochore-associated NDC80 complex, which is required for chromosome segregation and spindle checkpoint activity. Required for kinetochore integrity and the organization of stable microtubule binding sites in the outer plate of the kinetochore. The NDC80 complex synergistically enhances the affinity of the SKA1 complex for microtubules and may allow the NDC80 complex to track depolymerizing microtubules.</text>
</comment>
<evidence type="ECO:0000256" key="11">
    <source>
        <dbReference type="ARBA" id="ARBA00045419"/>
    </source>
</evidence>
<comment type="similarity">
    <text evidence="1 13">Belongs to the SPC24 family.</text>
</comment>
<dbReference type="GO" id="GO:0031262">
    <property type="term" value="C:Ndc80 complex"/>
    <property type="evidence" value="ECO:0007669"/>
    <property type="project" value="TreeGrafter"/>
</dbReference>
<evidence type="ECO:0000256" key="13">
    <source>
        <dbReference type="RuleBase" id="RU368011"/>
    </source>
</evidence>
<dbReference type="GO" id="GO:0008017">
    <property type="term" value="F:microtubule binding"/>
    <property type="evidence" value="ECO:0007669"/>
    <property type="project" value="TreeGrafter"/>
</dbReference>
<dbReference type="GO" id="GO:0051301">
    <property type="term" value="P:cell division"/>
    <property type="evidence" value="ECO:0007669"/>
    <property type="project" value="UniProtKB-UniRule"/>
</dbReference>
<keyword evidence="16" id="KW-1185">Reference proteome</keyword>
<evidence type="ECO:0000256" key="1">
    <source>
        <dbReference type="ARBA" id="ARBA00007804"/>
    </source>
</evidence>
<evidence type="ECO:0000256" key="2">
    <source>
        <dbReference type="ARBA" id="ARBA00013690"/>
    </source>
</evidence>
<feature type="chain" id="PRO_5028154926" description="Kinetochore protein Spc24" evidence="15">
    <location>
        <begin position="16"/>
        <end position="283"/>
    </location>
</feature>
<evidence type="ECO:0000256" key="4">
    <source>
        <dbReference type="ARBA" id="ARBA00022618"/>
    </source>
</evidence>
<keyword evidence="15" id="KW-0732">Signal</keyword>
<evidence type="ECO:0000256" key="6">
    <source>
        <dbReference type="ARBA" id="ARBA00022838"/>
    </source>
</evidence>
<proteinExistence type="inferred from homology"/>
<evidence type="ECO:0000256" key="15">
    <source>
        <dbReference type="SAM" id="SignalP"/>
    </source>
</evidence>
<dbReference type="CTD" id="147841"/>
<keyword evidence="7 14" id="KW-0175">Coiled coil</keyword>
<dbReference type="InParanoid" id="A0A6P7XKB5"/>
<sequence>MFLFVLVLLYRVCSCISGPSLKGIDWNLIVLTIPSCKTDMNSKSCFLSTFSVTDLSPLLLLRSILQPPTSVLPSTKGKLLVVMATLTENLQPLEDVSKDIIQILSTLETHTSLEKTLAKEEQVLDLLLETEATASTIIKAFLALERNVAEKLIEAEGKKHNSLAKLCQIEQELKPIAAENARAETELQFLLKELEELKVMEEEMEQLQKEVDEDTTTAIPSAVYLAQLYHKVTKIQWDYDCDPTLIRGVHYNGDVAQPINIDSTQHSKTFVCDYLWSLVSTDW</sequence>
<organism evidence="16 17">
    <name type="scientific">Microcaecilia unicolor</name>
    <dbReference type="NCBI Taxonomy" id="1415580"/>
    <lineage>
        <taxon>Eukaryota</taxon>
        <taxon>Metazoa</taxon>
        <taxon>Chordata</taxon>
        <taxon>Craniata</taxon>
        <taxon>Vertebrata</taxon>
        <taxon>Euteleostomi</taxon>
        <taxon>Amphibia</taxon>
        <taxon>Gymnophiona</taxon>
        <taxon>Siphonopidae</taxon>
        <taxon>Microcaecilia</taxon>
    </lineage>
</organism>
<dbReference type="Gene3D" id="3.30.160.570">
    <property type="entry name" value="Ncd80 complex, Spc24 subunit"/>
    <property type="match status" value="1"/>
</dbReference>
<reference evidence="17" key="1">
    <citation type="submission" date="2025-08" db="UniProtKB">
        <authorList>
            <consortium name="RefSeq"/>
        </authorList>
    </citation>
    <scope>IDENTIFICATION</scope>
</reference>
<evidence type="ECO:0000313" key="16">
    <source>
        <dbReference type="Proteomes" id="UP000515156"/>
    </source>
</evidence>
<evidence type="ECO:0000256" key="8">
    <source>
        <dbReference type="ARBA" id="ARBA00023242"/>
    </source>
</evidence>
<name>A0A6P7XKB5_9AMPH</name>
<dbReference type="GeneID" id="115466064"/>
<keyword evidence="5 13" id="KW-0498">Mitosis</keyword>
<evidence type="ECO:0000256" key="5">
    <source>
        <dbReference type="ARBA" id="ARBA00022776"/>
    </source>
</evidence>
<keyword evidence="8 13" id="KW-0539">Nucleus</keyword>
<dbReference type="FunCoup" id="A0A6P7XKB5">
    <property type="interactions" value="1143"/>
</dbReference>
<dbReference type="CDD" id="cd11565">
    <property type="entry name" value="RWD_Spc24"/>
    <property type="match status" value="1"/>
</dbReference>
<evidence type="ECO:0000256" key="9">
    <source>
        <dbReference type="ARBA" id="ARBA00023306"/>
    </source>
</evidence>
<dbReference type="OrthoDB" id="6432863at2759"/>
<feature type="signal peptide" evidence="15">
    <location>
        <begin position="1"/>
        <end position="15"/>
    </location>
</feature>
<dbReference type="PANTHER" id="PTHR22142:SF2">
    <property type="entry name" value="KINETOCHORE PROTEIN SPC24"/>
    <property type="match status" value="1"/>
</dbReference>
<evidence type="ECO:0000256" key="10">
    <source>
        <dbReference type="ARBA" id="ARBA00023328"/>
    </source>
</evidence>
<dbReference type="AlphaFoldDB" id="A0A6P7XKB5"/>
<feature type="coiled-coil region" evidence="14">
    <location>
        <begin position="180"/>
        <end position="217"/>
    </location>
</feature>
<keyword evidence="9 13" id="KW-0131">Cell cycle</keyword>